<dbReference type="CDD" id="cd00383">
    <property type="entry name" value="trans_reg_C"/>
    <property type="match status" value="1"/>
</dbReference>
<evidence type="ECO:0000256" key="4">
    <source>
        <dbReference type="ARBA" id="ARBA00023125"/>
    </source>
</evidence>
<gene>
    <name evidence="10" type="ordered locus">Sterm_1133</name>
</gene>
<dbReference type="GO" id="GO:0006355">
    <property type="term" value="P:regulation of DNA-templated transcription"/>
    <property type="evidence" value="ECO:0007669"/>
    <property type="project" value="InterPro"/>
</dbReference>
<dbReference type="InterPro" id="IPR036388">
    <property type="entry name" value="WH-like_DNA-bd_sf"/>
</dbReference>
<dbReference type="InterPro" id="IPR001867">
    <property type="entry name" value="OmpR/PhoB-type_DNA-bd"/>
</dbReference>
<keyword evidence="5" id="KW-0804">Transcription</keyword>
<dbReference type="InterPro" id="IPR011006">
    <property type="entry name" value="CheY-like_superfamily"/>
</dbReference>
<evidence type="ECO:0000259" key="9">
    <source>
        <dbReference type="PROSITE" id="PS51755"/>
    </source>
</evidence>
<dbReference type="SMART" id="SM00448">
    <property type="entry name" value="REC"/>
    <property type="match status" value="1"/>
</dbReference>
<dbReference type="PANTHER" id="PTHR48111:SF40">
    <property type="entry name" value="PHOSPHATE REGULON TRANSCRIPTIONAL REGULATORY PROTEIN PHOB"/>
    <property type="match status" value="1"/>
</dbReference>
<feature type="modified residue" description="4-aspartylphosphate" evidence="6">
    <location>
        <position position="51"/>
    </location>
</feature>
<dbReference type="GO" id="GO:0032993">
    <property type="term" value="C:protein-DNA complex"/>
    <property type="evidence" value="ECO:0007669"/>
    <property type="project" value="TreeGrafter"/>
</dbReference>
<reference evidence="10 11" key="2">
    <citation type="journal article" date="2010" name="Stand. Genomic Sci.">
        <title>Complete genome sequence of Sebaldella termitidis type strain (NCTC 11300).</title>
        <authorList>
            <person name="Harmon-Smith M."/>
            <person name="Celia L."/>
            <person name="Chertkov O."/>
            <person name="Lapidus A."/>
            <person name="Copeland A."/>
            <person name="Glavina Del Rio T."/>
            <person name="Nolan M."/>
            <person name="Lucas S."/>
            <person name="Tice H."/>
            <person name="Cheng J.F."/>
            <person name="Han C."/>
            <person name="Detter J.C."/>
            <person name="Bruce D."/>
            <person name="Goodwin L."/>
            <person name="Pitluck S."/>
            <person name="Pati A."/>
            <person name="Liolios K."/>
            <person name="Ivanova N."/>
            <person name="Mavromatis K."/>
            <person name="Mikhailova N."/>
            <person name="Chen A."/>
            <person name="Palaniappan K."/>
            <person name="Land M."/>
            <person name="Hauser L."/>
            <person name="Chang Y.J."/>
            <person name="Jeffries C.D."/>
            <person name="Brettin T."/>
            <person name="Goker M."/>
            <person name="Beck B."/>
            <person name="Bristow J."/>
            <person name="Eisen J.A."/>
            <person name="Markowitz V."/>
            <person name="Hugenholtz P."/>
            <person name="Kyrpides N.C."/>
            <person name="Klenk H.P."/>
            <person name="Chen F."/>
        </authorList>
    </citation>
    <scope>NUCLEOTIDE SEQUENCE [LARGE SCALE GENOMIC DNA]</scope>
    <source>
        <strain evidence="11">ATCC 33386 / NCTC 11300</strain>
    </source>
</reference>
<dbReference type="RefSeq" id="WP_012860597.1">
    <property type="nucleotide sequence ID" value="NC_013517.1"/>
</dbReference>
<evidence type="ECO:0000256" key="6">
    <source>
        <dbReference type="PROSITE-ProRule" id="PRU00169"/>
    </source>
</evidence>
<reference evidence="11" key="1">
    <citation type="submission" date="2009-09" db="EMBL/GenBank/DDBJ databases">
        <title>The complete chromosome of Sebaldella termitidis ATCC 33386.</title>
        <authorList>
            <consortium name="US DOE Joint Genome Institute (JGI-PGF)"/>
            <person name="Lucas S."/>
            <person name="Copeland A."/>
            <person name="Lapidus A."/>
            <person name="Glavina del Rio T."/>
            <person name="Dalin E."/>
            <person name="Tice H."/>
            <person name="Bruce D."/>
            <person name="Goodwin L."/>
            <person name="Pitluck S."/>
            <person name="Kyrpides N."/>
            <person name="Mavromatis K."/>
            <person name="Ivanova N."/>
            <person name="Mikhailova N."/>
            <person name="Sims D."/>
            <person name="Meincke L."/>
            <person name="Brettin T."/>
            <person name="Detter J.C."/>
            <person name="Han C."/>
            <person name="Larimer F."/>
            <person name="Land M."/>
            <person name="Hauser L."/>
            <person name="Markowitz V."/>
            <person name="Cheng J.F."/>
            <person name="Hugenholtz P."/>
            <person name="Woyke T."/>
            <person name="Wu D."/>
            <person name="Eisen J.A."/>
        </authorList>
    </citation>
    <scope>NUCLEOTIDE SEQUENCE [LARGE SCALE GENOMIC DNA]</scope>
    <source>
        <strain evidence="11">ATCC 33386 / NCTC 11300</strain>
    </source>
</reference>
<dbReference type="InterPro" id="IPR001789">
    <property type="entry name" value="Sig_transdc_resp-reg_receiver"/>
</dbReference>
<dbReference type="GO" id="GO:0000156">
    <property type="term" value="F:phosphorelay response regulator activity"/>
    <property type="evidence" value="ECO:0007669"/>
    <property type="project" value="TreeGrafter"/>
</dbReference>
<dbReference type="KEGG" id="str:Sterm_1133"/>
<dbReference type="Gene3D" id="3.40.50.2300">
    <property type="match status" value="1"/>
</dbReference>
<dbReference type="PROSITE" id="PS50110">
    <property type="entry name" value="RESPONSE_REGULATORY"/>
    <property type="match status" value="1"/>
</dbReference>
<name>D1AFW6_SEBTE</name>
<keyword evidence="11" id="KW-1185">Reference proteome</keyword>
<dbReference type="EMBL" id="CP001739">
    <property type="protein sequence ID" value="ACZ08001.1"/>
    <property type="molecule type" value="Genomic_DNA"/>
</dbReference>
<dbReference type="HOGENOM" id="CLU_000445_30_4_0"/>
<feature type="DNA-binding region" description="OmpR/PhoB-type" evidence="7">
    <location>
        <begin position="117"/>
        <end position="211"/>
    </location>
</feature>
<feature type="domain" description="Response regulatory" evidence="8">
    <location>
        <begin position="2"/>
        <end position="115"/>
    </location>
</feature>
<dbReference type="FunFam" id="3.40.50.2300:FF:000001">
    <property type="entry name" value="DNA-binding response regulator PhoB"/>
    <property type="match status" value="1"/>
</dbReference>
<evidence type="ECO:0000313" key="11">
    <source>
        <dbReference type="Proteomes" id="UP000000845"/>
    </source>
</evidence>
<dbReference type="Gene3D" id="6.10.250.690">
    <property type="match status" value="1"/>
</dbReference>
<accession>D1AFW6</accession>
<evidence type="ECO:0000256" key="2">
    <source>
        <dbReference type="ARBA" id="ARBA00023012"/>
    </source>
</evidence>
<dbReference type="Pfam" id="PF00072">
    <property type="entry name" value="Response_reg"/>
    <property type="match status" value="1"/>
</dbReference>
<dbReference type="Proteomes" id="UP000000845">
    <property type="component" value="Chromosome"/>
</dbReference>
<organism evidence="10 11">
    <name type="scientific">Sebaldella termitidis (strain ATCC 33386 / NCTC 11300)</name>
    <dbReference type="NCBI Taxonomy" id="526218"/>
    <lineage>
        <taxon>Bacteria</taxon>
        <taxon>Fusobacteriati</taxon>
        <taxon>Fusobacteriota</taxon>
        <taxon>Fusobacteriia</taxon>
        <taxon>Fusobacteriales</taxon>
        <taxon>Leptotrichiaceae</taxon>
        <taxon>Sebaldella</taxon>
    </lineage>
</organism>
<proteinExistence type="predicted"/>
<feature type="domain" description="OmpR/PhoB-type" evidence="9">
    <location>
        <begin position="117"/>
        <end position="211"/>
    </location>
</feature>
<keyword evidence="4 7" id="KW-0238">DNA-binding</keyword>
<sequence length="217" mass="25493">MKILIVEDEERIRKVVRSFLVKNGYIVREAADGEEGLDLFYEWNPDLVLLDVMMPKKDGYEVCRAIKSEKTTPVLMLTAKTQEEDEIRGLEIGADDYIRKPFSLKILELRLKNLLGDEIYTIGNFRFLKNEKNVYLNEKIVDLPPKEYDLLFYLAKNHSKIFSREQILNNVWDLLCESDPRTVDTHIKNLRKKIGHEYITTVKGFGYKFEVKNENNI</sequence>
<dbReference type="GO" id="GO:0005829">
    <property type="term" value="C:cytosol"/>
    <property type="evidence" value="ECO:0007669"/>
    <property type="project" value="TreeGrafter"/>
</dbReference>
<protein>
    <submittedName>
        <fullName evidence="10">Two component transcriptional regulator, winged helix family</fullName>
    </submittedName>
</protein>
<dbReference type="SMART" id="SM00862">
    <property type="entry name" value="Trans_reg_C"/>
    <property type="match status" value="1"/>
</dbReference>
<dbReference type="PANTHER" id="PTHR48111">
    <property type="entry name" value="REGULATOR OF RPOS"/>
    <property type="match status" value="1"/>
</dbReference>
<evidence type="ECO:0000259" key="8">
    <source>
        <dbReference type="PROSITE" id="PS50110"/>
    </source>
</evidence>
<dbReference type="CDD" id="cd17574">
    <property type="entry name" value="REC_OmpR"/>
    <property type="match status" value="1"/>
</dbReference>
<dbReference type="eggNOG" id="COG0745">
    <property type="taxonomic scope" value="Bacteria"/>
</dbReference>
<keyword evidence="3" id="KW-0805">Transcription regulation</keyword>
<dbReference type="PROSITE" id="PS51755">
    <property type="entry name" value="OMPR_PHOB"/>
    <property type="match status" value="1"/>
</dbReference>
<dbReference type="Gene3D" id="1.10.10.10">
    <property type="entry name" value="Winged helix-like DNA-binding domain superfamily/Winged helix DNA-binding domain"/>
    <property type="match status" value="1"/>
</dbReference>
<keyword evidence="2" id="KW-0902">Two-component regulatory system</keyword>
<dbReference type="SUPFAM" id="SSF52172">
    <property type="entry name" value="CheY-like"/>
    <property type="match status" value="1"/>
</dbReference>
<evidence type="ECO:0000313" key="10">
    <source>
        <dbReference type="EMBL" id="ACZ08001.1"/>
    </source>
</evidence>
<evidence type="ECO:0000256" key="5">
    <source>
        <dbReference type="ARBA" id="ARBA00023163"/>
    </source>
</evidence>
<dbReference type="AlphaFoldDB" id="D1AFW6"/>
<evidence type="ECO:0000256" key="1">
    <source>
        <dbReference type="ARBA" id="ARBA00022553"/>
    </source>
</evidence>
<evidence type="ECO:0000256" key="3">
    <source>
        <dbReference type="ARBA" id="ARBA00023015"/>
    </source>
</evidence>
<evidence type="ECO:0000256" key="7">
    <source>
        <dbReference type="PROSITE-ProRule" id="PRU01091"/>
    </source>
</evidence>
<dbReference type="Pfam" id="PF00486">
    <property type="entry name" value="Trans_reg_C"/>
    <property type="match status" value="1"/>
</dbReference>
<dbReference type="STRING" id="526218.Sterm_1133"/>
<dbReference type="GO" id="GO:0000976">
    <property type="term" value="F:transcription cis-regulatory region binding"/>
    <property type="evidence" value="ECO:0007669"/>
    <property type="project" value="TreeGrafter"/>
</dbReference>
<dbReference type="InterPro" id="IPR039420">
    <property type="entry name" value="WalR-like"/>
</dbReference>
<keyword evidence="1 6" id="KW-0597">Phosphoprotein</keyword>